<keyword evidence="4 7" id="KW-0521">NADP</keyword>
<keyword evidence="6 7" id="KW-0520">NAD</keyword>
<keyword evidence="2 7" id="KW-0285">Flavoprotein</keyword>
<feature type="binding site" evidence="8">
    <location>
        <position position="66"/>
    </location>
    <ligand>
        <name>FMN</name>
        <dbReference type="ChEBI" id="CHEBI:58210"/>
        <note>ligand shared between dimeric partners</note>
    </ligand>
</feature>
<evidence type="ECO:0000256" key="8">
    <source>
        <dbReference type="PIRSR" id="PIRSR000232-1"/>
    </source>
</evidence>
<evidence type="ECO:0000256" key="6">
    <source>
        <dbReference type="ARBA" id="ARBA00023027"/>
    </source>
</evidence>
<evidence type="ECO:0000256" key="7">
    <source>
        <dbReference type="PIRNR" id="PIRNR000232"/>
    </source>
</evidence>
<dbReference type="InterPro" id="IPR026021">
    <property type="entry name" value="YdjA-like"/>
</dbReference>
<evidence type="ECO:0000256" key="5">
    <source>
        <dbReference type="ARBA" id="ARBA00023002"/>
    </source>
</evidence>
<sequence length="217" mass="22983">MTSLDHKAEASAASAGLAASMVGEGVAADALSALLARRSAWPLAEPGPTDAALARILDAAACAPDHAGLRPWQFQLVRGAARHELLRQVLAQPQAQVPEVRELHGKYTAKLTTAPVVIVLAARIVPHPKAPEFEQLLTCGAAVMNMLNAAHLLGYAGFWSSTPEPLDGLLRSVMGFAPQDHMLGLLNLGTPVNPPSRQPRPVRATYAREWPPSAHSI</sequence>
<protein>
    <recommendedName>
        <fullName evidence="7">Putative NAD(P)H nitroreductase</fullName>
        <ecNumber evidence="7">1.-.-.-</ecNumber>
    </recommendedName>
</protein>
<dbReference type="SUPFAM" id="SSF55469">
    <property type="entry name" value="FMN-dependent nitroreductase-like"/>
    <property type="match status" value="1"/>
</dbReference>
<dbReference type="PANTHER" id="PTHR43821:SF1">
    <property type="entry name" value="NAD(P)H NITROREDUCTASE YDJA-RELATED"/>
    <property type="match status" value="1"/>
</dbReference>
<name>A0A3M6QYD7_9BURK</name>
<dbReference type="RefSeq" id="WP_122226153.1">
    <property type="nucleotide sequence ID" value="NZ_RDQO01000001.1"/>
</dbReference>
<reference evidence="10 11" key="1">
    <citation type="submission" date="2018-10" db="EMBL/GenBank/DDBJ databases">
        <title>Draft genome of Cortibacter populi DSM10536.</title>
        <authorList>
            <person name="Bernier A.-M."/>
            <person name="Bernard K."/>
        </authorList>
    </citation>
    <scope>NUCLEOTIDE SEQUENCE [LARGE SCALE GENOMIC DNA]</scope>
    <source>
        <strain evidence="10 11">DSM 105136</strain>
    </source>
</reference>
<dbReference type="Proteomes" id="UP000278006">
    <property type="component" value="Unassembled WGS sequence"/>
</dbReference>
<evidence type="ECO:0000256" key="1">
    <source>
        <dbReference type="ARBA" id="ARBA00007118"/>
    </source>
</evidence>
<evidence type="ECO:0000313" key="10">
    <source>
        <dbReference type="EMBL" id="RMX08030.1"/>
    </source>
</evidence>
<evidence type="ECO:0000256" key="2">
    <source>
        <dbReference type="ARBA" id="ARBA00022630"/>
    </source>
</evidence>
<comment type="caution">
    <text evidence="10">The sequence shown here is derived from an EMBL/GenBank/DDBJ whole genome shotgun (WGS) entry which is preliminary data.</text>
</comment>
<dbReference type="GO" id="GO:0016491">
    <property type="term" value="F:oxidoreductase activity"/>
    <property type="evidence" value="ECO:0007669"/>
    <property type="project" value="UniProtKB-UniRule"/>
</dbReference>
<dbReference type="CDD" id="cd02135">
    <property type="entry name" value="YdjA-like"/>
    <property type="match status" value="1"/>
</dbReference>
<comment type="cofactor">
    <cofactor evidence="8">
        <name>FMN</name>
        <dbReference type="ChEBI" id="CHEBI:58210"/>
    </cofactor>
    <text evidence="8">Binds 1 FMN per subunit.</text>
</comment>
<keyword evidence="11" id="KW-1185">Reference proteome</keyword>
<dbReference type="Gene3D" id="3.40.109.10">
    <property type="entry name" value="NADH Oxidase"/>
    <property type="match status" value="1"/>
</dbReference>
<dbReference type="InterPro" id="IPR052530">
    <property type="entry name" value="NAD(P)H_nitroreductase"/>
</dbReference>
<accession>A0A3M6QYD7</accession>
<feature type="domain" description="Nitroreductase" evidence="9">
    <location>
        <begin position="43"/>
        <end position="189"/>
    </location>
</feature>
<dbReference type="EMBL" id="RDQO01000001">
    <property type="protein sequence ID" value="RMX08030.1"/>
    <property type="molecule type" value="Genomic_DNA"/>
</dbReference>
<keyword evidence="5 7" id="KW-0560">Oxidoreductase</keyword>
<dbReference type="OrthoDB" id="9804207at2"/>
<dbReference type="InterPro" id="IPR000415">
    <property type="entry name" value="Nitroreductase-like"/>
</dbReference>
<gene>
    <name evidence="10" type="ORF">D8I35_02575</name>
</gene>
<keyword evidence="3 7" id="KW-0288">FMN</keyword>
<dbReference type="PANTHER" id="PTHR43821">
    <property type="entry name" value="NAD(P)H NITROREDUCTASE YDJA-RELATED"/>
    <property type="match status" value="1"/>
</dbReference>
<dbReference type="EC" id="1.-.-.-" evidence="7"/>
<evidence type="ECO:0000259" key="9">
    <source>
        <dbReference type="Pfam" id="PF00881"/>
    </source>
</evidence>
<evidence type="ECO:0000256" key="3">
    <source>
        <dbReference type="ARBA" id="ARBA00022643"/>
    </source>
</evidence>
<feature type="binding site" description="in other chain" evidence="8">
    <location>
        <begin position="159"/>
        <end position="161"/>
    </location>
    <ligand>
        <name>FMN</name>
        <dbReference type="ChEBI" id="CHEBI:58210"/>
        <note>ligand shared between dimeric partners</note>
    </ligand>
</feature>
<evidence type="ECO:0000313" key="11">
    <source>
        <dbReference type="Proteomes" id="UP000278006"/>
    </source>
</evidence>
<evidence type="ECO:0000256" key="4">
    <source>
        <dbReference type="ARBA" id="ARBA00022857"/>
    </source>
</evidence>
<proteinExistence type="inferred from homology"/>
<dbReference type="Pfam" id="PF00881">
    <property type="entry name" value="Nitroreductase"/>
    <property type="match status" value="1"/>
</dbReference>
<organism evidence="10 11">
    <name type="scientific">Corticibacter populi</name>
    <dbReference type="NCBI Taxonomy" id="1550736"/>
    <lineage>
        <taxon>Bacteria</taxon>
        <taxon>Pseudomonadati</taxon>
        <taxon>Pseudomonadota</taxon>
        <taxon>Betaproteobacteria</taxon>
        <taxon>Burkholderiales</taxon>
        <taxon>Comamonadaceae</taxon>
        <taxon>Corticibacter</taxon>
    </lineage>
</organism>
<feature type="binding site" description="in other chain" evidence="8">
    <location>
        <begin position="37"/>
        <end position="39"/>
    </location>
    <ligand>
        <name>FMN</name>
        <dbReference type="ChEBI" id="CHEBI:58210"/>
        <note>ligand shared between dimeric partners</note>
    </ligand>
</feature>
<dbReference type="PIRSF" id="PIRSF000232">
    <property type="entry name" value="YdjA"/>
    <property type="match status" value="1"/>
</dbReference>
<dbReference type="InterPro" id="IPR029479">
    <property type="entry name" value="Nitroreductase"/>
</dbReference>
<comment type="similarity">
    <text evidence="1 7">Belongs to the nitroreductase family.</text>
</comment>
<dbReference type="AlphaFoldDB" id="A0A3M6QYD7"/>